<dbReference type="GO" id="GO:0005654">
    <property type="term" value="C:nucleoplasm"/>
    <property type="evidence" value="ECO:0007669"/>
    <property type="project" value="TreeGrafter"/>
</dbReference>
<dbReference type="InterPro" id="IPR033620">
    <property type="entry name" value="Ribosomal_mS37_met"/>
</dbReference>
<organism evidence="1 2">
    <name type="scientific">Blomia tropicalis</name>
    <name type="common">Mite</name>
    <dbReference type="NCBI Taxonomy" id="40697"/>
    <lineage>
        <taxon>Eukaryota</taxon>
        <taxon>Metazoa</taxon>
        <taxon>Ecdysozoa</taxon>
        <taxon>Arthropoda</taxon>
        <taxon>Chelicerata</taxon>
        <taxon>Arachnida</taxon>
        <taxon>Acari</taxon>
        <taxon>Acariformes</taxon>
        <taxon>Sarcoptiformes</taxon>
        <taxon>Astigmata</taxon>
        <taxon>Glycyphagoidea</taxon>
        <taxon>Echimyopodidae</taxon>
        <taxon>Blomia</taxon>
    </lineage>
</organism>
<accession>A0A9Q0LXP7</accession>
<dbReference type="Proteomes" id="UP001142055">
    <property type="component" value="Chromosome 3"/>
</dbReference>
<dbReference type="PANTHER" id="PTHR31278">
    <property type="entry name" value="CHCHD1"/>
    <property type="match status" value="1"/>
</dbReference>
<dbReference type="InterPro" id="IPR009069">
    <property type="entry name" value="Cys_alpha_HP_mot_SF"/>
</dbReference>
<dbReference type="EMBL" id="JAPWDV010000003">
    <property type="protein sequence ID" value="KAJ6216423.1"/>
    <property type="molecule type" value="Genomic_DNA"/>
</dbReference>
<proteinExistence type="predicted"/>
<comment type="caution">
    <text evidence="1">The sequence shown here is derived from an EMBL/GenBank/DDBJ whole genome shotgun (WGS) entry which is preliminary data.</text>
</comment>
<dbReference type="PANTHER" id="PTHR31278:SF2">
    <property type="entry name" value="SMALL RIBOSOMAL SUBUNIT PROTEIN MS37"/>
    <property type="match status" value="1"/>
</dbReference>
<dbReference type="GO" id="GO:0005761">
    <property type="term" value="C:mitochondrial ribosome"/>
    <property type="evidence" value="ECO:0007669"/>
    <property type="project" value="InterPro"/>
</dbReference>
<evidence type="ECO:0000313" key="1">
    <source>
        <dbReference type="EMBL" id="KAJ6216423.1"/>
    </source>
</evidence>
<evidence type="ECO:0008006" key="3">
    <source>
        <dbReference type="Google" id="ProtNLM"/>
    </source>
</evidence>
<sequence>MKPTQPLLWNKWMKNGRRPARLPMRFTECKKLELKDSVTSGTKYSSDLACNSQMMEMMSCLKEFDFDQSKCSPQVTAFKNCYQTHLENVARNRLVKNKDEPVPGQTKLTMQQVNSLLQRYPQPRKRPSNDDHEFMPVTKRLNLLSIDNSRESTSDSSSRDEDNEVLTYETTHHHSLYEQGPSTNVERMHELYRGYQPSLNCNQNPIYYEANRVLFEAHRSRIIRWHSISGRSRP</sequence>
<dbReference type="AlphaFoldDB" id="A0A9Q0LXP7"/>
<name>A0A9Q0LXP7_BLOTA</name>
<evidence type="ECO:0000313" key="2">
    <source>
        <dbReference type="Proteomes" id="UP001142055"/>
    </source>
</evidence>
<keyword evidence="2" id="KW-1185">Reference proteome</keyword>
<dbReference type="SUPFAM" id="SSF47072">
    <property type="entry name" value="Cysteine alpha-hairpin motif"/>
    <property type="match status" value="1"/>
</dbReference>
<gene>
    <name evidence="1" type="ORF">RDWZM_007580</name>
</gene>
<dbReference type="GO" id="GO:0032543">
    <property type="term" value="P:mitochondrial translation"/>
    <property type="evidence" value="ECO:0007669"/>
    <property type="project" value="InterPro"/>
</dbReference>
<reference evidence="1" key="1">
    <citation type="submission" date="2022-12" db="EMBL/GenBank/DDBJ databases">
        <title>Genome assemblies of Blomia tropicalis.</title>
        <authorList>
            <person name="Cui Y."/>
        </authorList>
    </citation>
    <scope>NUCLEOTIDE SEQUENCE</scope>
    <source>
        <tissue evidence="1">Adult mites</tissue>
    </source>
</reference>
<protein>
    <recommendedName>
        <fullName evidence="3">CHCH domain-containing protein</fullName>
    </recommendedName>
</protein>
<dbReference type="GO" id="GO:0003723">
    <property type="term" value="F:RNA binding"/>
    <property type="evidence" value="ECO:0007669"/>
    <property type="project" value="TreeGrafter"/>
</dbReference>